<evidence type="ECO:0000313" key="3">
    <source>
        <dbReference type="Proteomes" id="UP000198856"/>
    </source>
</evidence>
<feature type="coiled-coil region" evidence="1">
    <location>
        <begin position="38"/>
        <end position="65"/>
    </location>
</feature>
<sequence length="293" mass="31599">MVNRRGQLLLTAAILVSLTIVASAVLLNDIHASADVKAQQERQSLEQTERDIEQLQDSLEELFMVNGSQQRLPYIEPGEEDAFAAAVKEYTEQYLNLSTRGSAQFVNVTLIDAKQNGGGVIWQNVTDTFPDGPIVQGDPANLTYMSYTFEDISGSFTIDLGRSSPLTIEIDSGEVNVDGATKCDGFTATAETPLKLTLSHGTGQISVGDTTCASLALGSTYYSSNKHVVFDDGGTVEGTFRIVAEGNSNFPTDKKNEKLYTASDVTLNPTFEITYEDPQVSYETNVTAYGGGS</sequence>
<dbReference type="Proteomes" id="UP000198856">
    <property type="component" value="Unassembled WGS sequence"/>
</dbReference>
<dbReference type="EMBL" id="FNFC01000001">
    <property type="protein sequence ID" value="SDJ21359.1"/>
    <property type="molecule type" value="Genomic_DNA"/>
</dbReference>
<organism evidence="2 3">
    <name type="scientific">Halovenus aranensis</name>
    <dbReference type="NCBI Taxonomy" id="890420"/>
    <lineage>
        <taxon>Archaea</taxon>
        <taxon>Methanobacteriati</taxon>
        <taxon>Methanobacteriota</taxon>
        <taxon>Stenosarchaea group</taxon>
        <taxon>Halobacteria</taxon>
        <taxon>Halobacteriales</taxon>
        <taxon>Haloarculaceae</taxon>
        <taxon>Halovenus</taxon>
    </lineage>
</organism>
<proteinExistence type="predicted"/>
<keyword evidence="3" id="KW-1185">Reference proteome</keyword>
<dbReference type="AlphaFoldDB" id="A0A1G8RWQ4"/>
<keyword evidence="1" id="KW-0175">Coiled coil</keyword>
<gene>
    <name evidence="2" type="ORF">SAMN05216226_101163</name>
</gene>
<dbReference type="OrthoDB" id="387553at2157"/>
<accession>A0A1G8RWQ4</accession>
<dbReference type="STRING" id="890420.SAMN05216226_101163"/>
<evidence type="ECO:0000313" key="2">
    <source>
        <dbReference type="EMBL" id="SDJ21359.1"/>
    </source>
</evidence>
<evidence type="ECO:0000256" key="1">
    <source>
        <dbReference type="SAM" id="Coils"/>
    </source>
</evidence>
<name>A0A1G8RWQ4_9EURY</name>
<reference evidence="2 3" key="1">
    <citation type="submission" date="2016-10" db="EMBL/GenBank/DDBJ databases">
        <authorList>
            <person name="de Groot N.N."/>
        </authorList>
    </citation>
    <scope>NUCLEOTIDE SEQUENCE [LARGE SCALE GENOMIC DNA]</scope>
    <source>
        <strain evidence="2 3">IBRC-M10015</strain>
    </source>
</reference>
<dbReference type="RefSeq" id="WP_092698441.1">
    <property type="nucleotide sequence ID" value="NZ_FNFC01000001.1"/>
</dbReference>
<protein>
    <submittedName>
        <fullName evidence="2">Uncharacterized protein</fullName>
    </submittedName>
</protein>